<dbReference type="Proteomes" id="UP000028302">
    <property type="component" value="Unassembled WGS sequence"/>
</dbReference>
<evidence type="ECO:0000256" key="2">
    <source>
        <dbReference type="SAM" id="SignalP"/>
    </source>
</evidence>
<dbReference type="PROSITE" id="PS51257">
    <property type="entry name" value="PROKAR_LIPOPROTEIN"/>
    <property type="match status" value="1"/>
</dbReference>
<organism evidence="3 4">
    <name type="scientific">Salinisphaera hydrothermalis (strain C41B8)</name>
    <dbReference type="NCBI Taxonomy" id="1304275"/>
    <lineage>
        <taxon>Bacteria</taxon>
        <taxon>Pseudomonadati</taxon>
        <taxon>Pseudomonadota</taxon>
        <taxon>Gammaproteobacteria</taxon>
        <taxon>Salinisphaerales</taxon>
        <taxon>Salinisphaeraceae</taxon>
        <taxon>Salinisphaera</taxon>
    </lineage>
</organism>
<feature type="chain" id="PRO_5001776437" description="DUF4398 domain-containing protein" evidence="2">
    <location>
        <begin position="23"/>
        <end position="169"/>
    </location>
</feature>
<keyword evidence="4" id="KW-1185">Reference proteome</keyword>
<proteinExistence type="predicted"/>
<evidence type="ECO:0000256" key="1">
    <source>
        <dbReference type="SAM" id="MobiDB-lite"/>
    </source>
</evidence>
<protein>
    <recommendedName>
        <fullName evidence="5">DUF4398 domain-containing protein</fullName>
    </recommendedName>
</protein>
<evidence type="ECO:0008006" key="5">
    <source>
        <dbReference type="Google" id="ProtNLM"/>
    </source>
</evidence>
<sequence length="169" mass="17105">MSASHHRWFRHLIAGAAIAASAAGAGCASQRAVQPHVPDQSVLDPATQALDKAVSAHAGQFAPRIVDSARRRITVARDILFKAAEDDRSLTSAEHDRVQTLVDQAKLDARAALIKTQAEAVQHQIGQLQGNSGNGSGSTGGADSGQSSGLGAPSAGQGTGLGNPTVGGS</sequence>
<dbReference type="EMBL" id="APNK01000066">
    <property type="protein sequence ID" value="KEZ75662.1"/>
    <property type="molecule type" value="Genomic_DNA"/>
</dbReference>
<dbReference type="RefSeq" id="WP_037341861.1">
    <property type="nucleotide sequence ID" value="NZ_APNK01000066.1"/>
</dbReference>
<feature type="compositionally biased region" description="Gly residues" evidence="1">
    <location>
        <begin position="132"/>
        <end position="143"/>
    </location>
</feature>
<accession>A0A084IG28</accession>
<dbReference type="AlphaFoldDB" id="A0A084IG28"/>
<reference evidence="3 4" key="1">
    <citation type="submission" date="2013-03" db="EMBL/GenBank/DDBJ databases">
        <title>Salinisphaera hydrothermalis C41B8 Genome Sequencing.</title>
        <authorList>
            <person name="Li C."/>
            <person name="Lai Q."/>
            <person name="Shao Z."/>
        </authorList>
    </citation>
    <scope>NUCLEOTIDE SEQUENCE [LARGE SCALE GENOMIC DNA]</scope>
    <source>
        <strain evidence="3 4">C41B8</strain>
    </source>
</reference>
<name>A0A084IG28_SALHC</name>
<dbReference type="Gene3D" id="1.20.1270.390">
    <property type="match status" value="1"/>
</dbReference>
<dbReference type="STRING" id="1304275.C41B8_18852"/>
<comment type="caution">
    <text evidence="3">The sequence shown here is derived from an EMBL/GenBank/DDBJ whole genome shotgun (WGS) entry which is preliminary data.</text>
</comment>
<feature type="compositionally biased region" description="Gly residues" evidence="1">
    <location>
        <begin position="157"/>
        <end position="169"/>
    </location>
</feature>
<evidence type="ECO:0000313" key="3">
    <source>
        <dbReference type="EMBL" id="KEZ75662.1"/>
    </source>
</evidence>
<feature type="region of interest" description="Disordered" evidence="1">
    <location>
        <begin position="127"/>
        <end position="169"/>
    </location>
</feature>
<feature type="signal peptide" evidence="2">
    <location>
        <begin position="1"/>
        <end position="22"/>
    </location>
</feature>
<gene>
    <name evidence="3" type="ORF">C41B8_18852</name>
</gene>
<evidence type="ECO:0000313" key="4">
    <source>
        <dbReference type="Proteomes" id="UP000028302"/>
    </source>
</evidence>
<keyword evidence="2" id="KW-0732">Signal</keyword>